<name>A0A811UHR1_CERCA</name>
<keyword evidence="2" id="KW-1185">Reference proteome</keyword>
<sequence>MKCQRAELELVVIPGDPEKVATDLRVKKYVKFEIASIACPFLPPCIACSEFKSEKYLGVFRIGQESSQVDLTTNI</sequence>
<protein>
    <submittedName>
        <fullName evidence="1">(Mediterranean fruit fly) hypothetical protein</fullName>
    </submittedName>
</protein>
<dbReference type="Proteomes" id="UP000606786">
    <property type="component" value="Unassembled WGS sequence"/>
</dbReference>
<dbReference type="AlphaFoldDB" id="A0A811UHR1"/>
<accession>A0A811UHR1</accession>
<dbReference type="EMBL" id="CAJHJT010000012">
    <property type="protein sequence ID" value="CAD6997397.1"/>
    <property type="molecule type" value="Genomic_DNA"/>
</dbReference>
<evidence type="ECO:0000313" key="2">
    <source>
        <dbReference type="Proteomes" id="UP000606786"/>
    </source>
</evidence>
<reference evidence="1" key="1">
    <citation type="submission" date="2020-11" db="EMBL/GenBank/DDBJ databases">
        <authorList>
            <person name="Whitehead M."/>
        </authorList>
    </citation>
    <scope>NUCLEOTIDE SEQUENCE</scope>
    <source>
        <strain evidence="1">EGII</strain>
    </source>
</reference>
<gene>
    <name evidence="1" type="ORF">CCAP1982_LOCUS6038</name>
</gene>
<organism evidence="1 2">
    <name type="scientific">Ceratitis capitata</name>
    <name type="common">Mediterranean fruit fly</name>
    <name type="synonym">Tephritis capitata</name>
    <dbReference type="NCBI Taxonomy" id="7213"/>
    <lineage>
        <taxon>Eukaryota</taxon>
        <taxon>Metazoa</taxon>
        <taxon>Ecdysozoa</taxon>
        <taxon>Arthropoda</taxon>
        <taxon>Hexapoda</taxon>
        <taxon>Insecta</taxon>
        <taxon>Pterygota</taxon>
        <taxon>Neoptera</taxon>
        <taxon>Endopterygota</taxon>
        <taxon>Diptera</taxon>
        <taxon>Brachycera</taxon>
        <taxon>Muscomorpha</taxon>
        <taxon>Tephritoidea</taxon>
        <taxon>Tephritidae</taxon>
        <taxon>Ceratitis</taxon>
        <taxon>Ceratitis</taxon>
    </lineage>
</organism>
<evidence type="ECO:0000313" key="1">
    <source>
        <dbReference type="EMBL" id="CAD6997397.1"/>
    </source>
</evidence>
<proteinExistence type="predicted"/>
<comment type="caution">
    <text evidence="1">The sequence shown here is derived from an EMBL/GenBank/DDBJ whole genome shotgun (WGS) entry which is preliminary data.</text>
</comment>